<organism evidence="2 3">
    <name type="scientific">Actinoplanes sichuanensis</name>
    <dbReference type="NCBI Taxonomy" id="512349"/>
    <lineage>
        <taxon>Bacteria</taxon>
        <taxon>Bacillati</taxon>
        <taxon>Actinomycetota</taxon>
        <taxon>Actinomycetes</taxon>
        <taxon>Micromonosporales</taxon>
        <taxon>Micromonosporaceae</taxon>
        <taxon>Actinoplanes</taxon>
    </lineage>
</organism>
<evidence type="ECO:0000313" key="3">
    <source>
        <dbReference type="Proteomes" id="UP001597183"/>
    </source>
</evidence>
<gene>
    <name evidence="2" type="ORF">ACFQ5G_48210</name>
</gene>
<keyword evidence="3" id="KW-1185">Reference proteome</keyword>
<protein>
    <recommendedName>
        <fullName evidence="4">FtsX extracellular domain-containing protein</fullName>
    </recommendedName>
</protein>
<evidence type="ECO:0008006" key="4">
    <source>
        <dbReference type="Google" id="ProtNLM"/>
    </source>
</evidence>
<proteinExistence type="predicted"/>
<dbReference type="Proteomes" id="UP001597183">
    <property type="component" value="Unassembled WGS sequence"/>
</dbReference>
<keyword evidence="1" id="KW-0812">Transmembrane</keyword>
<reference evidence="3" key="1">
    <citation type="journal article" date="2019" name="Int. J. Syst. Evol. Microbiol.">
        <title>The Global Catalogue of Microorganisms (GCM) 10K type strain sequencing project: providing services to taxonomists for standard genome sequencing and annotation.</title>
        <authorList>
            <consortium name="The Broad Institute Genomics Platform"/>
            <consortium name="The Broad Institute Genome Sequencing Center for Infectious Disease"/>
            <person name="Wu L."/>
            <person name="Ma J."/>
        </authorList>
    </citation>
    <scope>NUCLEOTIDE SEQUENCE [LARGE SCALE GENOMIC DNA]</scope>
    <source>
        <strain evidence="3">CCM 7526</strain>
    </source>
</reference>
<feature type="transmembrane region" description="Helical" evidence="1">
    <location>
        <begin position="15"/>
        <end position="38"/>
    </location>
</feature>
<dbReference type="EMBL" id="JBHTMK010000064">
    <property type="protein sequence ID" value="MFD1373163.1"/>
    <property type="molecule type" value="Genomic_DNA"/>
</dbReference>
<name>A0ABW4ARG3_9ACTN</name>
<comment type="caution">
    <text evidence="2">The sequence shown here is derived from an EMBL/GenBank/DDBJ whole genome shotgun (WGS) entry which is preliminary data.</text>
</comment>
<keyword evidence="1" id="KW-1133">Transmembrane helix</keyword>
<keyword evidence="1" id="KW-0472">Membrane</keyword>
<dbReference type="RefSeq" id="WP_317796904.1">
    <property type="nucleotide sequence ID" value="NZ_AP028461.1"/>
</dbReference>
<evidence type="ECO:0000256" key="1">
    <source>
        <dbReference type="SAM" id="Phobius"/>
    </source>
</evidence>
<sequence>MIDTPAPSRSWRLPALIAGLSMLAGSALTVAVLLLGGWRHVPVQRFDMTVVLKKEATAQQRDALGAALRAAFPGEALRVRTKEEIFEAFRTWMVGETGELPASETADAMQEQLIISTSGRSLDCDALKGISDDTAVDRLDITRTDTGTGRESGYSC</sequence>
<accession>A0ABW4ARG3</accession>
<evidence type="ECO:0000313" key="2">
    <source>
        <dbReference type="EMBL" id="MFD1373163.1"/>
    </source>
</evidence>